<sequence>MLRRLIKKLMIASLVCLLAMSMLLLPISRALASDVNWIEYPTNPVYDPAGRAYYPCVLYDANQFSGHGGSYYYKMWAGGAAGSHFESVTYSNDGINWTAAVEMQGIMTTGYHSKIVYVPGGYGAGPYYYKMWYWNGNMSYSINDLRTADSADGVNWVNDQILTQDATYPIVTGVWPDWNRGSYGPVGALYNPSATNTGSNPFNYTFTLYYDGTTGGVEVIGLGYSADGNHWTRYGNDPVLGLGALGSWDSDYVTNGTVIPAIDGVWRMWYSGSGPSGGGNEGIGYATSSDGINWTKYAGNPIMDKNDGVPWRDVRTYTPSVIYSGSDFDGHGGTTKFKMWYSGRTNTPVENYAIGYAERNNVIPVGPTREYTTITDAINHSFPGDILQVDAGTYNENVMIDKSITIQSVSGAGSTIIDGLDGDPYVVQIRTGGVLFEGFTVTNPEYAGGSDASGIVVTESPIISDVRITANVIHDIGTATRSPVAYGTVGINLGQCQNVEVDNNEIYNIRHGHSGGTWAQGISIWGNDATTLAENINVHDNNIHDISSPNSQDSGIGIQGNVSGITVRDNTIQNSGEYGVDTWDIWGGEYSPTTIEDNDISGASTAGIKMLYPGANVIAGNTVGQCGTGILITATGGTSGLQFNNLDNNTNYGIDNQSGAAIDASWCYWGDSHGPSHDGISYGDAISSNLAYQPYLNVPYSGSSPGSPIQITTASPLVAGVKDMAYSTTLAVGGGMAPYTWFVYAGSPPPGLNLSTNGLLSGVPTAAGAFNFSIEAADGMQAVFKQFSLNIAAPDLKLRLEKTSSPTGSITRGEVLTYTLRLANDNSEAISGSKLTDAIPSFTGYVIHSTSLNGVLIPDIGESTPLVGGLTVNSPGEAPGVVAPGEEAVVTFMVQVGSDLPLGAEVRNVAAAEADGIAPVEASCVNGSSADLPGTWYFAEGSTQAGFDEYILMSNMSDSDMPVMITYMPEGGIAKSSDHMVPAHSRQTVYVNAEMPNQTGVAAVVNGAPGLICERSMYYQHNGIGGGDDVIGANSPSVDLFFAEGFTGTRSSFFEEWILILNPGDDPANFSIDYLFPGGGTEHKEYSVGAHQRLSICVDREIGEGREVSARILSDQALVAERSMYFRYNNRWAGGHTGMAATGVRNDWYLAEGYTGWKNSQFDEWILVANQNDEPTAVTVTYMFPDGTTRDIGYSAAANSRLTISVDADLGEGQMVSAHIHADLPIVVERAMYFNYRNTWAGGHNSLGATAPSSELYFAEGYTGNSGSQFETWLLIQNTSGEEKTARVEYILRSGEIITQDVKVGAHSRTTVSANQVLAQPSLEFSMRVISLDGSASLLAERAMYFNYMGSLGISQGGHDVIGY</sequence>
<dbReference type="SUPFAM" id="SSF75005">
    <property type="entry name" value="Arabinanase/levansucrase/invertase"/>
    <property type="match status" value="1"/>
</dbReference>
<dbReference type="GO" id="GO:0005975">
    <property type="term" value="P:carbohydrate metabolic process"/>
    <property type="evidence" value="ECO:0007669"/>
    <property type="project" value="UniProtKB-ARBA"/>
</dbReference>
<evidence type="ECO:0000313" key="3">
    <source>
        <dbReference type="EMBL" id="OFW57342.1"/>
    </source>
</evidence>
<dbReference type="InterPro" id="IPR013783">
    <property type="entry name" value="Ig-like_fold"/>
</dbReference>
<dbReference type="InterPro" id="IPR011050">
    <property type="entry name" value="Pectin_lyase_fold/virulence"/>
</dbReference>
<dbReference type="Proteomes" id="UP000177876">
    <property type="component" value="Unassembled WGS sequence"/>
</dbReference>
<dbReference type="SUPFAM" id="SSF51126">
    <property type="entry name" value="Pectin lyase-like"/>
    <property type="match status" value="1"/>
</dbReference>
<dbReference type="InterPro" id="IPR023296">
    <property type="entry name" value="Glyco_hydro_beta-prop_sf"/>
</dbReference>
<dbReference type="InterPro" id="IPR047589">
    <property type="entry name" value="DUF11_rpt"/>
</dbReference>
<dbReference type="InterPro" id="IPR006626">
    <property type="entry name" value="PbH1"/>
</dbReference>
<name>A0A1F2WKH5_9ACTN</name>
<dbReference type="Pfam" id="PF05048">
    <property type="entry name" value="NosD"/>
    <property type="match status" value="1"/>
</dbReference>
<dbReference type="EMBL" id="MELK01000034">
    <property type="protein sequence ID" value="OFW57342.1"/>
    <property type="molecule type" value="Genomic_DNA"/>
</dbReference>
<feature type="chain" id="PRO_5009484254" description="Periplasmic copper-binding protein NosD beta helix domain-containing protein" evidence="1">
    <location>
        <begin position="33"/>
        <end position="1364"/>
    </location>
</feature>
<protein>
    <recommendedName>
        <fullName evidence="2">Periplasmic copper-binding protein NosD beta helix domain-containing protein</fullName>
    </recommendedName>
</protein>
<accession>A0A1F2WKH5</accession>
<feature type="domain" description="Periplasmic copper-binding protein NosD beta helix" evidence="2">
    <location>
        <begin position="487"/>
        <end position="666"/>
    </location>
</feature>
<organism evidence="3 4">
    <name type="scientific">Candidatus Solincola sediminis</name>
    <dbReference type="NCBI Taxonomy" id="1797199"/>
    <lineage>
        <taxon>Bacteria</taxon>
        <taxon>Bacillati</taxon>
        <taxon>Actinomycetota</taxon>
        <taxon>Candidatus Geothermincolia</taxon>
        <taxon>Candidatus Geothermincolales</taxon>
        <taxon>Candidatus Geothermincolaceae</taxon>
        <taxon>Candidatus Solincola</taxon>
    </lineage>
</organism>
<dbReference type="Gene3D" id="2.160.20.10">
    <property type="entry name" value="Single-stranded right-handed beta-helix, Pectin lyase-like"/>
    <property type="match status" value="1"/>
</dbReference>
<dbReference type="Gene3D" id="2.60.290.11">
    <property type="entry name" value="TM1070-like"/>
    <property type="match status" value="4"/>
</dbReference>
<dbReference type="Gene3D" id="2.60.40.10">
    <property type="entry name" value="Immunoglobulins"/>
    <property type="match status" value="1"/>
</dbReference>
<dbReference type="Gene3D" id="2.115.10.20">
    <property type="entry name" value="Glycosyl hydrolase domain, family 43"/>
    <property type="match status" value="2"/>
</dbReference>
<dbReference type="PANTHER" id="PTHR35279">
    <property type="match status" value="1"/>
</dbReference>
<proteinExistence type="predicted"/>
<evidence type="ECO:0000256" key="1">
    <source>
        <dbReference type="SAM" id="SignalP"/>
    </source>
</evidence>
<reference evidence="3 4" key="1">
    <citation type="journal article" date="2016" name="Nat. Commun.">
        <title>Thousands of microbial genomes shed light on interconnected biogeochemical processes in an aquifer system.</title>
        <authorList>
            <person name="Anantharaman K."/>
            <person name="Brown C.T."/>
            <person name="Hug L.A."/>
            <person name="Sharon I."/>
            <person name="Castelle C.J."/>
            <person name="Probst A.J."/>
            <person name="Thomas B.C."/>
            <person name="Singh A."/>
            <person name="Wilkins M.J."/>
            <person name="Karaoz U."/>
            <person name="Brodie E.L."/>
            <person name="Williams K.H."/>
            <person name="Hubbard S.S."/>
            <person name="Banfield J.F."/>
        </authorList>
    </citation>
    <scope>NUCLEOTIDE SEQUENCE [LARGE SCALE GENOMIC DNA]</scope>
</reference>
<dbReference type="InterPro" id="IPR007742">
    <property type="entry name" value="NosD_dom"/>
</dbReference>
<keyword evidence="1" id="KW-0732">Signal</keyword>
<gene>
    <name evidence="3" type="ORF">A2Y75_06150</name>
</gene>
<dbReference type="PANTHER" id="PTHR35279:SF1">
    <property type="entry name" value="ARABINANASE_LEVANSUCRASE_INVERTASE"/>
    <property type="match status" value="1"/>
</dbReference>
<dbReference type="InterPro" id="IPR012334">
    <property type="entry name" value="Pectin_lyas_fold"/>
</dbReference>
<feature type="signal peptide" evidence="1">
    <location>
        <begin position="1"/>
        <end position="32"/>
    </location>
</feature>
<dbReference type="SMART" id="SM00710">
    <property type="entry name" value="PbH1"/>
    <property type="match status" value="7"/>
</dbReference>
<evidence type="ECO:0000259" key="2">
    <source>
        <dbReference type="Pfam" id="PF05048"/>
    </source>
</evidence>
<evidence type="ECO:0000313" key="4">
    <source>
        <dbReference type="Proteomes" id="UP000177876"/>
    </source>
</evidence>
<dbReference type="STRING" id="1797197.A2Y75_06150"/>
<dbReference type="NCBIfam" id="TIGR01451">
    <property type="entry name" value="B_ant_repeat"/>
    <property type="match status" value="1"/>
</dbReference>
<dbReference type="InterPro" id="IPR036698">
    <property type="entry name" value="TM1070-like_sf"/>
</dbReference>
<comment type="caution">
    <text evidence="3">The sequence shown here is derived from an EMBL/GenBank/DDBJ whole genome shotgun (WGS) entry which is preliminary data.</text>
</comment>